<sequence length="268" mass="31290">MISFIKRFCKYRRFMSNPQKRREFEDYLHLEVHNNKESKSLLYLLLFPVDILATGVNPDFSTSPNISGLPITNPNIQSADHENGDIILMKRRIFGHRIITVNFAINDLYFFSEMEKFNGLVSSAHVLQVNRAYNENDVILMKSKINIILKLYLHSEVPPRLRVNISESQKDAILATIAEGHLDRSIFHGAIMALFPVIMYFWKRFCSWKAIRSYVQHRGQKFKDKIVSPKPVYKYPPWSGGKLHHDPQPHSLADETHRGKREVRKDQL</sequence>
<evidence type="ECO:0000256" key="2">
    <source>
        <dbReference type="SAM" id="Phobius"/>
    </source>
</evidence>
<feature type="region of interest" description="Disordered" evidence="1">
    <location>
        <begin position="237"/>
        <end position="268"/>
    </location>
</feature>
<gene>
    <name evidence="3" type="ORF">J1605_018832</name>
</gene>
<comment type="caution">
    <text evidence="3">The sequence shown here is derived from an EMBL/GenBank/DDBJ whole genome shotgun (WGS) entry which is preliminary data.</text>
</comment>
<proteinExistence type="predicted"/>
<feature type="compositionally biased region" description="Basic and acidic residues" evidence="1">
    <location>
        <begin position="243"/>
        <end position="268"/>
    </location>
</feature>
<dbReference type="InterPro" id="IPR036305">
    <property type="entry name" value="RGS_sf"/>
</dbReference>
<dbReference type="Proteomes" id="UP001159641">
    <property type="component" value="Unassembled WGS sequence"/>
</dbReference>
<evidence type="ECO:0000313" key="3">
    <source>
        <dbReference type="EMBL" id="KAJ8794839.1"/>
    </source>
</evidence>
<dbReference type="PANTHER" id="PTHR47079">
    <property type="entry name" value="REGULATOR OF G-PROTEIN SIGNALING PROTEIN-LIKE"/>
    <property type="match status" value="1"/>
</dbReference>
<keyword evidence="2" id="KW-1133">Transmembrane helix</keyword>
<accession>A0AB34HWL6</accession>
<keyword evidence="4" id="KW-1185">Reference proteome</keyword>
<evidence type="ECO:0000313" key="4">
    <source>
        <dbReference type="Proteomes" id="UP001159641"/>
    </source>
</evidence>
<dbReference type="AlphaFoldDB" id="A0AB34HWL6"/>
<evidence type="ECO:0000256" key="1">
    <source>
        <dbReference type="SAM" id="MobiDB-lite"/>
    </source>
</evidence>
<keyword evidence="2" id="KW-0472">Membrane</keyword>
<keyword evidence="2" id="KW-0812">Transmembrane</keyword>
<protein>
    <submittedName>
        <fullName evidence="3">Uncharacterized protein</fullName>
    </submittedName>
</protein>
<dbReference type="SUPFAM" id="SSF48097">
    <property type="entry name" value="Regulator of G-protein signaling, RGS"/>
    <property type="match status" value="1"/>
</dbReference>
<feature type="transmembrane region" description="Helical" evidence="2">
    <location>
        <begin position="185"/>
        <end position="202"/>
    </location>
</feature>
<dbReference type="EMBL" id="JAIQCJ010000702">
    <property type="protein sequence ID" value="KAJ8794839.1"/>
    <property type="molecule type" value="Genomic_DNA"/>
</dbReference>
<reference evidence="3 4" key="1">
    <citation type="submission" date="2022-11" db="EMBL/GenBank/DDBJ databases">
        <title>Whole genome sequence of Eschrichtius robustus ER-17-0199.</title>
        <authorList>
            <person name="Bruniche-Olsen A."/>
            <person name="Black A.N."/>
            <person name="Fields C.J."/>
            <person name="Walden K."/>
            <person name="Dewoody J.A."/>
        </authorList>
    </citation>
    <scope>NUCLEOTIDE SEQUENCE [LARGE SCALE GENOMIC DNA]</scope>
    <source>
        <strain evidence="3">ER-17-0199</strain>
        <tissue evidence="3">Blubber</tissue>
    </source>
</reference>
<dbReference type="InterPro" id="IPR053282">
    <property type="entry name" value="RGS_domain-containing"/>
</dbReference>
<organism evidence="3 4">
    <name type="scientific">Eschrichtius robustus</name>
    <name type="common">California gray whale</name>
    <name type="synonym">Eschrichtius gibbosus</name>
    <dbReference type="NCBI Taxonomy" id="9764"/>
    <lineage>
        <taxon>Eukaryota</taxon>
        <taxon>Metazoa</taxon>
        <taxon>Chordata</taxon>
        <taxon>Craniata</taxon>
        <taxon>Vertebrata</taxon>
        <taxon>Euteleostomi</taxon>
        <taxon>Mammalia</taxon>
        <taxon>Eutheria</taxon>
        <taxon>Laurasiatheria</taxon>
        <taxon>Artiodactyla</taxon>
        <taxon>Whippomorpha</taxon>
        <taxon>Cetacea</taxon>
        <taxon>Mysticeti</taxon>
        <taxon>Eschrichtiidae</taxon>
        <taxon>Eschrichtius</taxon>
    </lineage>
</organism>
<dbReference type="PANTHER" id="PTHR47079:SF1">
    <property type="entry name" value="REGULATOR OF G-PROTEIN SIGNALING PROTEIN-LIKE"/>
    <property type="match status" value="1"/>
</dbReference>
<name>A0AB34HWL6_ESCRO</name>